<organism evidence="6 7">
    <name type="scientific">Meripilus lineatus</name>
    <dbReference type="NCBI Taxonomy" id="2056292"/>
    <lineage>
        <taxon>Eukaryota</taxon>
        <taxon>Fungi</taxon>
        <taxon>Dikarya</taxon>
        <taxon>Basidiomycota</taxon>
        <taxon>Agaricomycotina</taxon>
        <taxon>Agaricomycetes</taxon>
        <taxon>Polyporales</taxon>
        <taxon>Meripilaceae</taxon>
        <taxon>Meripilus</taxon>
    </lineage>
</organism>
<keyword evidence="4" id="KW-0812">Transmembrane</keyword>
<feature type="region of interest" description="Disordered" evidence="3">
    <location>
        <begin position="368"/>
        <end position="433"/>
    </location>
</feature>
<dbReference type="Gene3D" id="2.60.40.10">
    <property type="entry name" value="Immunoglobulins"/>
    <property type="match status" value="1"/>
</dbReference>
<dbReference type="Pfam" id="PF25603">
    <property type="entry name" value="SPT23_MGA2_DBD"/>
    <property type="match status" value="1"/>
</dbReference>
<feature type="compositionally biased region" description="Acidic residues" evidence="3">
    <location>
        <begin position="71"/>
        <end position="80"/>
    </location>
</feature>
<feature type="transmembrane region" description="Helical" evidence="4">
    <location>
        <begin position="1154"/>
        <end position="1172"/>
    </location>
</feature>
<dbReference type="PROSITE" id="PS50297">
    <property type="entry name" value="ANK_REP_REGION"/>
    <property type="match status" value="2"/>
</dbReference>
<dbReference type="GO" id="GO:0006357">
    <property type="term" value="P:regulation of transcription by RNA polymerase II"/>
    <property type="evidence" value="ECO:0007669"/>
    <property type="project" value="TreeGrafter"/>
</dbReference>
<gene>
    <name evidence="6" type="ORF">NLI96_g2408</name>
</gene>
<dbReference type="SMART" id="SM00248">
    <property type="entry name" value="ANK"/>
    <property type="match status" value="2"/>
</dbReference>
<protein>
    <recommendedName>
        <fullName evidence="5">IPT/TIG domain-containing protein</fullName>
    </recommendedName>
</protein>
<feature type="region of interest" description="Disordered" evidence="3">
    <location>
        <begin position="1067"/>
        <end position="1088"/>
    </location>
</feature>
<dbReference type="InterPro" id="IPR057962">
    <property type="entry name" value="SPT23_MGA2_DBD"/>
</dbReference>
<dbReference type="PANTHER" id="PTHR23335:SF1">
    <property type="entry name" value="CALMODULIN-BINDING TRANSCRIPTION ACTIVATOR, ISOFORM F"/>
    <property type="match status" value="1"/>
</dbReference>
<feature type="region of interest" description="Disordered" evidence="3">
    <location>
        <begin position="1017"/>
        <end position="1042"/>
    </location>
</feature>
<keyword evidence="7" id="KW-1185">Reference proteome</keyword>
<feature type="region of interest" description="Disordered" evidence="3">
    <location>
        <begin position="870"/>
        <end position="935"/>
    </location>
</feature>
<accession>A0AAD5VA50</accession>
<dbReference type="InterPro" id="IPR014756">
    <property type="entry name" value="Ig_E-set"/>
</dbReference>
<feature type="compositionally biased region" description="Basic and acidic residues" evidence="3">
    <location>
        <begin position="900"/>
        <end position="910"/>
    </location>
</feature>
<dbReference type="CDD" id="cd00102">
    <property type="entry name" value="IPT"/>
    <property type="match status" value="1"/>
</dbReference>
<feature type="region of interest" description="Disordered" evidence="3">
    <location>
        <begin position="58"/>
        <end position="101"/>
    </location>
</feature>
<reference evidence="6" key="1">
    <citation type="submission" date="2022-07" db="EMBL/GenBank/DDBJ databases">
        <title>Genome Sequence of Physisporinus lineatus.</title>
        <authorList>
            <person name="Buettner E."/>
        </authorList>
    </citation>
    <scope>NUCLEOTIDE SEQUENCE</scope>
    <source>
        <strain evidence="6">VT162</strain>
    </source>
</reference>
<dbReference type="GO" id="GO:0005634">
    <property type="term" value="C:nucleus"/>
    <property type="evidence" value="ECO:0007669"/>
    <property type="project" value="TreeGrafter"/>
</dbReference>
<keyword evidence="4" id="KW-1133">Transmembrane helix</keyword>
<feature type="repeat" description="ANK" evidence="2">
    <location>
        <begin position="808"/>
        <end position="840"/>
    </location>
</feature>
<name>A0AAD5VA50_9APHY</name>
<dbReference type="InterPro" id="IPR002110">
    <property type="entry name" value="Ankyrin_rpt"/>
</dbReference>
<dbReference type="PANTHER" id="PTHR23335">
    <property type="entry name" value="CALMODULIN-BINDING TRANSCRIPTION ACTIVATOR CAMTA"/>
    <property type="match status" value="1"/>
</dbReference>
<dbReference type="GO" id="GO:0003690">
    <property type="term" value="F:double-stranded DNA binding"/>
    <property type="evidence" value="ECO:0007669"/>
    <property type="project" value="TreeGrafter"/>
</dbReference>
<evidence type="ECO:0000313" key="6">
    <source>
        <dbReference type="EMBL" id="KAJ3489041.1"/>
    </source>
</evidence>
<feature type="region of interest" description="Disordered" evidence="3">
    <location>
        <begin position="1099"/>
        <end position="1118"/>
    </location>
</feature>
<dbReference type="GO" id="GO:0003712">
    <property type="term" value="F:transcription coregulator activity"/>
    <property type="evidence" value="ECO:0007669"/>
    <property type="project" value="TreeGrafter"/>
</dbReference>
<feature type="compositionally biased region" description="Acidic residues" evidence="3">
    <location>
        <begin position="870"/>
        <end position="887"/>
    </location>
</feature>
<keyword evidence="1 2" id="KW-0040">ANK repeat</keyword>
<evidence type="ECO:0000256" key="2">
    <source>
        <dbReference type="PROSITE-ProRule" id="PRU00023"/>
    </source>
</evidence>
<dbReference type="EMBL" id="JANAWD010000054">
    <property type="protein sequence ID" value="KAJ3489041.1"/>
    <property type="molecule type" value="Genomic_DNA"/>
</dbReference>
<dbReference type="InterPro" id="IPR036770">
    <property type="entry name" value="Ankyrin_rpt-contain_sf"/>
</dbReference>
<feature type="compositionally biased region" description="Basic and acidic residues" evidence="3">
    <location>
        <begin position="918"/>
        <end position="935"/>
    </location>
</feature>
<dbReference type="InterPro" id="IPR013783">
    <property type="entry name" value="Ig-like_fold"/>
</dbReference>
<feature type="region of interest" description="Disordered" evidence="3">
    <location>
        <begin position="119"/>
        <end position="140"/>
    </location>
</feature>
<evidence type="ECO:0000259" key="5">
    <source>
        <dbReference type="SMART" id="SM00429"/>
    </source>
</evidence>
<dbReference type="Pfam" id="PF01833">
    <property type="entry name" value="TIG"/>
    <property type="match status" value="1"/>
</dbReference>
<keyword evidence="4" id="KW-0472">Membrane</keyword>
<evidence type="ECO:0000256" key="3">
    <source>
        <dbReference type="SAM" id="MobiDB-lite"/>
    </source>
</evidence>
<feature type="domain" description="IPT/TIG" evidence="5">
    <location>
        <begin position="578"/>
        <end position="665"/>
    </location>
</feature>
<feature type="repeat" description="ANK" evidence="2">
    <location>
        <begin position="775"/>
        <end position="807"/>
    </location>
</feature>
<dbReference type="SMART" id="SM00429">
    <property type="entry name" value="IPT"/>
    <property type="match status" value="1"/>
</dbReference>
<dbReference type="SUPFAM" id="SSF48403">
    <property type="entry name" value="Ankyrin repeat"/>
    <property type="match status" value="1"/>
</dbReference>
<dbReference type="Pfam" id="PF12796">
    <property type="entry name" value="Ank_2"/>
    <property type="match status" value="1"/>
</dbReference>
<feature type="compositionally biased region" description="Low complexity" evidence="3">
    <location>
        <begin position="1"/>
        <end position="22"/>
    </location>
</feature>
<evidence type="ECO:0000256" key="4">
    <source>
        <dbReference type="SAM" id="Phobius"/>
    </source>
</evidence>
<dbReference type="SUPFAM" id="SSF81296">
    <property type="entry name" value="E set domains"/>
    <property type="match status" value="1"/>
</dbReference>
<comment type="caution">
    <text evidence="6">The sequence shown here is derived from an EMBL/GenBank/DDBJ whole genome shotgun (WGS) entry which is preliminary data.</text>
</comment>
<dbReference type="AlphaFoldDB" id="A0AAD5VA50"/>
<feature type="region of interest" description="Disordered" evidence="3">
    <location>
        <begin position="1"/>
        <end position="28"/>
    </location>
</feature>
<proteinExistence type="predicted"/>
<dbReference type="Proteomes" id="UP001212997">
    <property type="component" value="Unassembled WGS sequence"/>
</dbReference>
<dbReference type="Gene3D" id="1.25.40.20">
    <property type="entry name" value="Ankyrin repeat-containing domain"/>
    <property type="match status" value="1"/>
</dbReference>
<dbReference type="InterPro" id="IPR002909">
    <property type="entry name" value="IPT_dom"/>
</dbReference>
<evidence type="ECO:0000256" key="1">
    <source>
        <dbReference type="ARBA" id="ARBA00023043"/>
    </source>
</evidence>
<dbReference type="PROSITE" id="PS50088">
    <property type="entry name" value="ANK_REPEAT"/>
    <property type="match status" value="2"/>
</dbReference>
<sequence length="1195" mass="129210">MSSSSTTACSRSPSPATPATPESSDHVDTVVTHEDLAAWCHNLSPAGFLIGDESHFTDSLKKRKAPRPVDLEESPGDDSLADSTPSGPETPSKFLSSRSPSMSLPMGIEVADLIRSRNSISSTKPVPPPLSLIRRDPTSGSQCVVYPPKESCYNLPIMIPSIPEGGTKSRVETQVRLTVDLAHASASSGEPLKYDRVGSWKWLRLPKGTSTKKRARKEAKVDAPPEETLHLTTEITCASPPHTRVTCCSSCQGREAKRVARKLAARVRPARSDSDSPDDIVIIPGRGKHEDHSNLVQFNCPEVLDFSSGSVVLPLRITCYCRHHREKVGFNVHFTMLDHNGRVVGSGTTRPIMITDDHKSTGVNKAAVPAVPAPGADSTSPKQEWPLDADGSNSGRRGSLGPERAKKRAKPYDGAGRAGKIRRKGSTSSLSGIVSPMTSAVATRASTPAQPIIPMSPLQSSVSSPELIDAASAEVAASILSAAFDMSVSPMDTSVHRVFDDVAMPDVQPQIQLDLNGPTISLEELTNPSSFIPGLSPEPTSSLTMALSPSHTMNVPSPEVSYMLFNHDPPPPMTALPPPKIHRLIPNTGPTYGGVEVTVLGSGFHPAMQLNCVFGDVPSSSTQRWSENTLVCVLPPTTSPGVVAVWFDGIQKEEDGSPPSLFAYTDETDRALMELALQVVGLKMTGKIEDARNVAMRIVSTTGGDDNQSTMDPTGVMQLASAPGSSSDIRHLLLGHAGDNGDFEKTVLKFLAILDLPLEVSTGEPALAINHTTSSGQTLLHLAVFLNFPSIVKFLLNHGIDFDARDKNGYTALHFAALKKSLKCARLLVEAGAALDIVNALGKTPAEIAPSRFFNALYIDSDSSFSEELDEEEGAWADVEEESSEDEIATRPPPRRRSDRRSTQWRDKPSRRSSTVDLKSEKKDLTTSSGESKKAAEAAALVDEKQVMATIMDMFQRTLAQLQPPQGMIPHMPNLPQLRHLAGMPAWGALPQMPAVFPVYVPMSALPIPPALSALWEKRSGQQQEGDVSDPDGDSKQAQQQQWLGIPTAQEWRGMWEKWITLATLTARSNEEGEAPPAYTPREGGDDKEVVEKVNVDEDAEPVPSPVPQVSSTSNNRPVAYEAAPAIPEQEVKSYSYRPAKKQTRRAQKKNDRMLVLFWIPILFIGMIWAFLHAMRVGFNAMRAVLAVEMGLLRA</sequence>
<evidence type="ECO:0000313" key="7">
    <source>
        <dbReference type="Proteomes" id="UP001212997"/>
    </source>
</evidence>